<dbReference type="SUPFAM" id="SSF117281">
    <property type="entry name" value="Kelch motif"/>
    <property type="match status" value="1"/>
</dbReference>
<dbReference type="InParanoid" id="A0A1X7TMT3"/>
<evidence type="ECO:0000256" key="1">
    <source>
        <dbReference type="ARBA" id="ARBA00022441"/>
    </source>
</evidence>
<feature type="region of interest" description="Disordered" evidence="3">
    <location>
        <begin position="409"/>
        <end position="448"/>
    </location>
</feature>
<evidence type="ECO:0000256" key="3">
    <source>
        <dbReference type="SAM" id="MobiDB-lite"/>
    </source>
</evidence>
<keyword evidence="2" id="KW-0677">Repeat</keyword>
<feature type="compositionally biased region" description="Basic and acidic residues" evidence="3">
    <location>
        <begin position="422"/>
        <end position="440"/>
    </location>
</feature>
<evidence type="ECO:0000313" key="4">
    <source>
        <dbReference type="EnsemblMetazoa" id="Aqu2.1.16263_001"/>
    </source>
</evidence>
<accession>A0A1X7TMT3</accession>
<name>A0A1X7TMT3_AMPQE</name>
<sequence length="448" mass="51183">MAAKGPGKDYQPVERRHHSSVRVGDYVYIWGGWQPDLPEVHNNEKKKSMCSVMEVYHLVTGRREQKLTTGNPPLGVISYAAAAIGNEIFYFGGGCGHDDCHHNSLYSFNVDTFNWKELSPTTSRHGPRMKDRCDMIAIKVNGEDYLVVIGGEGPSSNNAPDQPGAQYQGIGTNNEIHFYKLSSGDWISPTVTGDRPPPIRIFTLTSINNSSAILFGGLTNGWSNNVYILNFTDTSVNFLKLSNPGGSVQWPKERCDHSSVLINTSSGPHLLVVGGCVTSDLWIFDIKNKSWKELFNIPKYVTDRWSHSLSLWSVSPTTNWIIVFGGATSYTDTPVIELRYTSNNDWSTSIIPLDQYQEELHERRKEWEAFQSEDIDRLTRVLQERERELQEERREKEQVRNRLQQQLQGRERQLQQAQQQGQEREKEIQRAREREQDLQRHLQSINGM</sequence>
<organism evidence="4">
    <name type="scientific">Amphimedon queenslandica</name>
    <name type="common">Sponge</name>
    <dbReference type="NCBI Taxonomy" id="400682"/>
    <lineage>
        <taxon>Eukaryota</taxon>
        <taxon>Metazoa</taxon>
        <taxon>Porifera</taxon>
        <taxon>Demospongiae</taxon>
        <taxon>Heteroscleromorpha</taxon>
        <taxon>Haplosclerida</taxon>
        <taxon>Niphatidae</taxon>
        <taxon>Amphimedon</taxon>
    </lineage>
</organism>
<dbReference type="SUPFAM" id="SSF50965">
    <property type="entry name" value="Galactose oxidase, central domain"/>
    <property type="match status" value="1"/>
</dbReference>
<dbReference type="PANTHER" id="PTHR46228:SF2">
    <property type="entry name" value="KELCH REPEAT PROTEIN (AFU_ORTHOLOGUE AFUA_4G14350)"/>
    <property type="match status" value="1"/>
</dbReference>
<proteinExistence type="predicted"/>
<dbReference type="PANTHER" id="PTHR46228">
    <property type="entry name" value="KELCH DOMAIN-CONTAINING PROTEIN"/>
    <property type="match status" value="1"/>
</dbReference>
<protein>
    <submittedName>
        <fullName evidence="4">Uncharacterized protein</fullName>
    </submittedName>
</protein>
<feature type="compositionally biased region" description="Low complexity" evidence="3">
    <location>
        <begin position="409"/>
        <end position="421"/>
    </location>
</feature>
<keyword evidence="1" id="KW-0880">Kelch repeat</keyword>
<evidence type="ECO:0000256" key="2">
    <source>
        <dbReference type="ARBA" id="ARBA00022737"/>
    </source>
</evidence>
<dbReference type="Pfam" id="PF24681">
    <property type="entry name" value="Kelch_KLHDC2_KLHL20_DRC7"/>
    <property type="match status" value="1"/>
</dbReference>
<dbReference type="EnsemblMetazoa" id="Aqu2.1.16263_001">
    <property type="protein sequence ID" value="Aqu2.1.16263_001"/>
    <property type="gene ID" value="Aqu2.1.16263"/>
</dbReference>
<dbReference type="InterPro" id="IPR011043">
    <property type="entry name" value="Gal_Oxase/kelch_b-propeller"/>
</dbReference>
<dbReference type="AlphaFoldDB" id="A0A1X7TMT3"/>
<dbReference type="OrthoDB" id="45365at2759"/>
<dbReference type="InterPro" id="IPR015915">
    <property type="entry name" value="Kelch-typ_b-propeller"/>
</dbReference>
<dbReference type="Gene3D" id="2.120.10.80">
    <property type="entry name" value="Kelch-type beta propeller"/>
    <property type="match status" value="2"/>
</dbReference>
<reference evidence="4" key="1">
    <citation type="submission" date="2017-05" db="UniProtKB">
        <authorList>
            <consortium name="EnsemblMetazoa"/>
        </authorList>
    </citation>
    <scope>IDENTIFICATION</scope>
</reference>